<keyword evidence="2" id="KW-0812">Transmembrane</keyword>
<feature type="compositionally biased region" description="Polar residues" evidence="1">
    <location>
        <begin position="1213"/>
        <end position="1234"/>
    </location>
</feature>
<keyword evidence="2" id="KW-1133">Transmembrane helix</keyword>
<evidence type="ECO:0000256" key="2">
    <source>
        <dbReference type="SAM" id="Phobius"/>
    </source>
</evidence>
<dbReference type="PANTHER" id="PTHR40861:SF1">
    <property type="entry name" value="PHOSPHATIDATE PHOSPHATASE APP1 CATALYTIC DOMAIN-CONTAINING PROTEIN"/>
    <property type="match status" value="1"/>
</dbReference>
<proteinExistence type="predicted"/>
<keyword evidence="4" id="KW-1185">Reference proteome</keyword>
<name>A0A1Z5KAC0_FISSO</name>
<dbReference type="AlphaFoldDB" id="A0A1Z5KAC0"/>
<gene>
    <name evidence="3" type="ORF">FisN_21Hh109</name>
</gene>
<feature type="region of interest" description="Disordered" evidence="1">
    <location>
        <begin position="673"/>
        <end position="708"/>
    </location>
</feature>
<evidence type="ECO:0000313" key="4">
    <source>
        <dbReference type="Proteomes" id="UP000198406"/>
    </source>
</evidence>
<dbReference type="PROSITE" id="PS51257">
    <property type="entry name" value="PROKAR_LIPOPROTEIN"/>
    <property type="match status" value="1"/>
</dbReference>
<organism evidence="3 4">
    <name type="scientific">Fistulifera solaris</name>
    <name type="common">Oleaginous diatom</name>
    <dbReference type="NCBI Taxonomy" id="1519565"/>
    <lineage>
        <taxon>Eukaryota</taxon>
        <taxon>Sar</taxon>
        <taxon>Stramenopiles</taxon>
        <taxon>Ochrophyta</taxon>
        <taxon>Bacillariophyta</taxon>
        <taxon>Bacillariophyceae</taxon>
        <taxon>Bacillariophycidae</taxon>
        <taxon>Naviculales</taxon>
        <taxon>Naviculaceae</taxon>
        <taxon>Fistulifera</taxon>
    </lineage>
</organism>
<dbReference type="PANTHER" id="PTHR40861">
    <property type="entry name" value="DUF2183 DOMAIN-CONTAINING PROTEIN"/>
    <property type="match status" value="1"/>
</dbReference>
<feature type="region of interest" description="Disordered" evidence="1">
    <location>
        <begin position="1207"/>
        <end position="1234"/>
    </location>
</feature>
<feature type="compositionally biased region" description="Low complexity" evidence="1">
    <location>
        <begin position="753"/>
        <end position="768"/>
    </location>
</feature>
<dbReference type="InParanoid" id="A0A1Z5KAC0"/>
<reference evidence="3 4" key="1">
    <citation type="journal article" date="2015" name="Plant Cell">
        <title>Oil accumulation by the oleaginous diatom Fistulifera solaris as revealed by the genome and transcriptome.</title>
        <authorList>
            <person name="Tanaka T."/>
            <person name="Maeda Y."/>
            <person name="Veluchamy A."/>
            <person name="Tanaka M."/>
            <person name="Abida H."/>
            <person name="Marechal E."/>
            <person name="Bowler C."/>
            <person name="Muto M."/>
            <person name="Sunaga Y."/>
            <person name="Tanaka M."/>
            <person name="Yoshino T."/>
            <person name="Taniguchi T."/>
            <person name="Fukuda Y."/>
            <person name="Nemoto M."/>
            <person name="Matsumoto M."/>
            <person name="Wong P.S."/>
            <person name="Aburatani S."/>
            <person name="Fujibuchi W."/>
        </authorList>
    </citation>
    <scope>NUCLEOTIDE SEQUENCE [LARGE SCALE GENOMIC DNA]</scope>
    <source>
        <strain evidence="3 4">JPCC DA0580</strain>
    </source>
</reference>
<protein>
    <recommendedName>
        <fullName evidence="5">Phosphatidate phosphatase APP1 catalytic domain-containing protein</fullName>
    </recommendedName>
</protein>
<feature type="transmembrane region" description="Helical" evidence="2">
    <location>
        <begin position="84"/>
        <end position="104"/>
    </location>
</feature>
<feature type="transmembrane region" description="Helical" evidence="2">
    <location>
        <begin position="5"/>
        <end position="22"/>
    </location>
</feature>
<accession>A0A1Z5KAC0</accession>
<dbReference type="EMBL" id="BDSP01000199">
    <property type="protein sequence ID" value="GAX23209.1"/>
    <property type="molecule type" value="Genomic_DNA"/>
</dbReference>
<sequence length="1234" mass="139583">MDRFAAMIILLGTLVSLVLILLSFFSVAPIFCSCLLSLLYSLYLFMAYEESGIHHAQEFENRFWTIFALLLSTALFFAKDSPVAFGLTWSPTVGFMAVILSGYAMHVWDRYTHRVAISSQSASMLIRRSSQNSKHGLLSQSLLHLRDLGIPVEAQLAKINDCLQEIDQLLIPSTINNFINIRYVQAKEREIIAVFEECDARALNYLISHVKLGLLFYKIKDHRNFHGKHRTELINLLAVERLSILTVMSRVILLHSLQLLKLRANPKAEYWVRHILLNTHQDDLSELKTLTDAKGDYFCMNKLIYDDIRSESVRQDILHHIRREAAVQQTKWQMGMARRKSPLSSRPVMTWRKVLSDVDDTLSCSGGMYPAGVDKRYPKKTIYPGVLAFYRELDLGTQGSEQWEDERVGNLVFLSARPHVYKDMSEKINFAKFEKLQMVGEDGRKGMHTTPSLLAGDLVSGSQFFVTNDYEHLARKKFDNFRRYVGLYPEFQHVFVCDNGQGDVRAGEMMFDSFPYEFEALYVHVVQPVNKTHGYNLERWRDKEFSPFFFRSYPEAALHAASRHPPLIRVKGLQRICQDAVKDFAQIKNWPSEQVKAARRQELNQAIWLANRFLVQNNEAMVENILGEQIWRSGEKVRTPYGVARIVSYDPVHDMYEVNLDWRPLDVQLKEHEEDLKSKTNRSAPPSAPRQKSLETVHEQDESDEEVAAISSGVASVVTTQDGGESALPQAPTRPSSTIDPLSVSEEFLCVESNDSSSNSRTSTSPNNEPDIPSLEVTPPRRYKPRLASGDPSVKAYVSGMLITKYTMPPLPKLERKSSVFTFFTIPDTPVSRDPPKRRILEKGTECSTPYGPVVVVQHRIDDHVVIADMIGWKARAYIHESLVSPLPRNLLRALLRQFSSDTAPHKPLEFPHSTGLQIKTPFGRGSIKRPIPITAQNRRDSLSTHHMLPTMGISLDNWTLANGSHPMLYCTEATARAWKDRKEEDNPSLFFTLGSALVTSSRSLFEPFLQQPKRVVKEELPKTFNRFYQDGAAVTTPFGYGRVVNFRPGDGMYEVLLVQWTLASGSHPRVYAREVDLSSRVASGCQEGYPVLTSLGLSGILASVEPTTGVHIVTISSVRMVCYLQPDCVVRPLKAAVGEDVLTIFGDGSVENYHAARDIYTIRLSWGAKLYAKADTFDRVGEGVQDRDEPFGVNWLLRLLFFSPASTRKGDSNPQSRSRSNSVVSGLSQKSKQ</sequence>
<feature type="transmembrane region" description="Helical" evidence="2">
    <location>
        <begin position="59"/>
        <end position="78"/>
    </location>
</feature>
<feature type="region of interest" description="Disordered" evidence="1">
    <location>
        <begin position="720"/>
        <end position="790"/>
    </location>
</feature>
<keyword evidence="2" id="KW-0472">Membrane</keyword>
<evidence type="ECO:0008006" key="5">
    <source>
        <dbReference type="Google" id="ProtNLM"/>
    </source>
</evidence>
<dbReference type="Proteomes" id="UP000198406">
    <property type="component" value="Unassembled WGS sequence"/>
</dbReference>
<comment type="caution">
    <text evidence="3">The sequence shown here is derived from an EMBL/GenBank/DDBJ whole genome shotgun (WGS) entry which is preliminary data.</text>
</comment>
<feature type="transmembrane region" description="Helical" evidence="2">
    <location>
        <begin position="28"/>
        <end position="47"/>
    </location>
</feature>
<evidence type="ECO:0000256" key="1">
    <source>
        <dbReference type="SAM" id="MobiDB-lite"/>
    </source>
</evidence>
<dbReference type="OrthoDB" id="191535at2759"/>
<evidence type="ECO:0000313" key="3">
    <source>
        <dbReference type="EMBL" id="GAX23209.1"/>
    </source>
</evidence>